<evidence type="ECO:0000256" key="16">
    <source>
        <dbReference type="ARBA" id="ARBA00075337"/>
    </source>
</evidence>
<keyword evidence="7 19" id="KW-0067">ATP-binding</keyword>
<evidence type="ECO:0000256" key="1">
    <source>
        <dbReference type="ARBA" id="ARBA00004496"/>
    </source>
</evidence>
<dbReference type="SUPFAM" id="SSF52402">
    <property type="entry name" value="Adenine nucleotide alpha hydrolases-like"/>
    <property type="match status" value="1"/>
</dbReference>
<evidence type="ECO:0000259" key="20">
    <source>
        <dbReference type="PROSITE" id="PS51165"/>
    </source>
</evidence>
<comment type="function">
    <text evidence="12 19">Catalyzes the ATP-dependent transfer of a sulfur to tRNA to produce 4-thiouridine in position 8 of tRNAs, which functions as a near-UV photosensor. Also catalyzes the transfer of sulfur to the sulfur carrier protein ThiS, forming ThiS-thiocarboxylate. This is a step in the synthesis of thiazole, in the thiamine biosynthesis pathway. The sulfur is donated as persulfide by IscS.</text>
</comment>
<dbReference type="FunFam" id="3.40.50.620:FF:000053">
    <property type="entry name" value="Probable tRNA sulfurtransferase"/>
    <property type="match status" value="1"/>
</dbReference>
<evidence type="ECO:0000256" key="9">
    <source>
        <dbReference type="ARBA" id="ARBA00022977"/>
    </source>
</evidence>
<dbReference type="InterPro" id="IPR020536">
    <property type="entry name" value="ThiI_AANH"/>
</dbReference>
<comment type="caution">
    <text evidence="21">The sequence shown here is derived from an EMBL/GenBank/DDBJ whole genome shotgun (WGS) entry which is preliminary data.</text>
</comment>
<feature type="binding site" evidence="19">
    <location>
        <begin position="185"/>
        <end position="186"/>
    </location>
    <ligand>
        <name>ATP</name>
        <dbReference type="ChEBI" id="CHEBI:30616"/>
    </ligand>
</feature>
<keyword evidence="9 19" id="KW-0784">Thiamine biosynthesis</keyword>
<dbReference type="GO" id="GO:0004810">
    <property type="term" value="F:CCA tRNA nucleotidyltransferase activity"/>
    <property type="evidence" value="ECO:0007669"/>
    <property type="project" value="InterPro"/>
</dbReference>
<proteinExistence type="inferred from homology"/>
<accession>A0A9D2SEF3</accession>
<keyword evidence="5 19" id="KW-0808">Transferase</keyword>
<comment type="catalytic activity">
    <reaction evidence="10 19">
        <text>[ThiI sulfur-carrier protein]-S-sulfanyl-L-cysteine + a uridine in tRNA + 2 reduced [2Fe-2S]-[ferredoxin] + ATP + H(+) = [ThiI sulfur-carrier protein]-L-cysteine + a 4-thiouridine in tRNA + 2 oxidized [2Fe-2S]-[ferredoxin] + AMP + diphosphate</text>
        <dbReference type="Rhea" id="RHEA:24176"/>
        <dbReference type="Rhea" id="RHEA-COMP:10000"/>
        <dbReference type="Rhea" id="RHEA-COMP:10001"/>
        <dbReference type="Rhea" id="RHEA-COMP:13337"/>
        <dbReference type="Rhea" id="RHEA-COMP:13338"/>
        <dbReference type="Rhea" id="RHEA-COMP:13339"/>
        <dbReference type="Rhea" id="RHEA-COMP:13340"/>
        <dbReference type="ChEBI" id="CHEBI:15378"/>
        <dbReference type="ChEBI" id="CHEBI:29950"/>
        <dbReference type="ChEBI" id="CHEBI:30616"/>
        <dbReference type="ChEBI" id="CHEBI:33019"/>
        <dbReference type="ChEBI" id="CHEBI:33737"/>
        <dbReference type="ChEBI" id="CHEBI:33738"/>
        <dbReference type="ChEBI" id="CHEBI:61963"/>
        <dbReference type="ChEBI" id="CHEBI:65315"/>
        <dbReference type="ChEBI" id="CHEBI:136798"/>
        <dbReference type="ChEBI" id="CHEBI:456215"/>
        <dbReference type="EC" id="2.8.1.4"/>
    </reaction>
</comment>
<evidence type="ECO:0000256" key="19">
    <source>
        <dbReference type="HAMAP-Rule" id="MF_00021"/>
    </source>
</evidence>
<name>A0A9D2SEF3_9FIRM</name>
<dbReference type="AlphaFoldDB" id="A0A9D2SEF3"/>
<evidence type="ECO:0000256" key="4">
    <source>
        <dbReference type="ARBA" id="ARBA00022555"/>
    </source>
</evidence>
<dbReference type="InterPro" id="IPR050102">
    <property type="entry name" value="tRNA_sulfurtransferase_ThiI"/>
</dbReference>
<protein>
    <recommendedName>
        <fullName evidence="15 19">Probable tRNA sulfurtransferase</fullName>
        <ecNumber evidence="14 19">2.8.1.4</ecNumber>
    </recommendedName>
    <alternativeName>
        <fullName evidence="16 19">Sulfur carrier protein ThiS sulfurtransferase</fullName>
    </alternativeName>
    <alternativeName>
        <fullName evidence="17 19">Thiamine biosynthesis protein ThiI</fullName>
    </alternativeName>
    <alternativeName>
        <fullName evidence="18 19">tRNA 4-thiouridine synthase</fullName>
    </alternativeName>
</protein>
<comment type="similarity">
    <text evidence="13 19">Belongs to the ThiI family.</text>
</comment>
<dbReference type="GO" id="GO:0005524">
    <property type="term" value="F:ATP binding"/>
    <property type="evidence" value="ECO:0007669"/>
    <property type="project" value="UniProtKB-UniRule"/>
</dbReference>
<dbReference type="PANTHER" id="PTHR43209">
    <property type="entry name" value="TRNA SULFURTRANSFERASE"/>
    <property type="match status" value="1"/>
</dbReference>
<evidence type="ECO:0000256" key="15">
    <source>
        <dbReference type="ARBA" id="ARBA00071867"/>
    </source>
</evidence>
<feature type="domain" description="THUMP" evidence="20">
    <location>
        <begin position="62"/>
        <end position="167"/>
    </location>
</feature>
<dbReference type="GO" id="GO:0002937">
    <property type="term" value="P:tRNA 4-thiouridine biosynthesis"/>
    <property type="evidence" value="ECO:0007669"/>
    <property type="project" value="TreeGrafter"/>
</dbReference>
<dbReference type="SMART" id="SM00981">
    <property type="entry name" value="THUMP"/>
    <property type="match status" value="1"/>
</dbReference>
<organism evidence="21 22">
    <name type="scientific">Candidatus Acutalibacter pullicola</name>
    <dbReference type="NCBI Taxonomy" id="2838417"/>
    <lineage>
        <taxon>Bacteria</taxon>
        <taxon>Bacillati</taxon>
        <taxon>Bacillota</taxon>
        <taxon>Clostridia</taxon>
        <taxon>Eubacteriales</taxon>
        <taxon>Acutalibacteraceae</taxon>
        <taxon>Acutalibacter</taxon>
    </lineage>
</organism>
<dbReference type="EMBL" id="DWXG01000033">
    <property type="protein sequence ID" value="HJB97680.1"/>
    <property type="molecule type" value="Genomic_DNA"/>
</dbReference>
<dbReference type="GO" id="GO:0052837">
    <property type="term" value="P:thiazole biosynthetic process"/>
    <property type="evidence" value="ECO:0007669"/>
    <property type="project" value="TreeGrafter"/>
</dbReference>
<evidence type="ECO:0000256" key="18">
    <source>
        <dbReference type="ARBA" id="ARBA00080570"/>
    </source>
</evidence>
<evidence type="ECO:0000256" key="3">
    <source>
        <dbReference type="ARBA" id="ARBA00022490"/>
    </source>
</evidence>
<comment type="catalytic activity">
    <reaction evidence="11 19">
        <text>[ThiS sulfur-carrier protein]-C-terminal Gly-Gly-AMP + S-sulfanyl-L-cysteinyl-[cysteine desulfurase] + AH2 = [ThiS sulfur-carrier protein]-C-terminal-Gly-aminoethanethioate + L-cysteinyl-[cysteine desulfurase] + A + AMP + 2 H(+)</text>
        <dbReference type="Rhea" id="RHEA:43340"/>
        <dbReference type="Rhea" id="RHEA-COMP:12157"/>
        <dbReference type="Rhea" id="RHEA-COMP:12158"/>
        <dbReference type="Rhea" id="RHEA-COMP:12910"/>
        <dbReference type="Rhea" id="RHEA-COMP:19908"/>
        <dbReference type="ChEBI" id="CHEBI:13193"/>
        <dbReference type="ChEBI" id="CHEBI:15378"/>
        <dbReference type="ChEBI" id="CHEBI:17499"/>
        <dbReference type="ChEBI" id="CHEBI:29950"/>
        <dbReference type="ChEBI" id="CHEBI:61963"/>
        <dbReference type="ChEBI" id="CHEBI:90618"/>
        <dbReference type="ChEBI" id="CHEBI:232372"/>
        <dbReference type="ChEBI" id="CHEBI:456215"/>
    </reaction>
</comment>
<evidence type="ECO:0000256" key="12">
    <source>
        <dbReference type="ARBA" id="ARBA00058382"/>
    </source>
</evidence>
<dbReference type="CDD" id="cd11716">
    <property type="entry name" value="THUMP_ThiI"/>
    <property type="match status" value="1"/>
</dbReference>
<dbReference type="Pfam" id="PF02568">
    <property type="entry name" value="ThiI"/>
    <property type="match status" value="1"/>
</dbReference>
<evidence type="ECO:0000256" key="14">
    <source>
        <dbReference type="ARBA" id="ARBA00066827"/>
    </source>
</evidence>
<dbReference type="CDD" id="cd01712">
    <property type="entry name" value="PPase_ThiI"/>
    <property type="match status" value="1"/>
</dbReference>
<evidence type="ECO:0000313" key="21">
    <source>
        <dbReference type="EMBL" id="HJB97680.1"/>
    </source>
</evidence>
<keyword evidence="6 19" id="KW-0547">Nucleotide-binding</keyword>
<reference evidence="21" key="2">
    <citation type="submission" date="2021-04" db="EMBL/GenBank/DDBJ databases">
        <authorList>
            <person name="Gilroy R."/>
        </authorList>
    </citation>
    <scope>NUCLEOTIDE SEQUENCE</scope>
    <source>
        <strain evidence="21">CHK185-1770</strain>
    </source>
</reference>
<feature type="binding site" evidence="19">
    <location>
        <position position="267"/>
    </location>
    <ligand>
        <name>ATP</name>
        <dbReference type="ChEBI" id="CHEBI:30616"/>
    </ligand>
</feature>
<dbReference type="GO" id="GO:0000049">
    <property type="term" value="F:tRNA binding"/>
    <property type="evidence" value="ECO:0007669"/>
    <property type="project" value="UniProtKB-UniRule"/>
</dbReference>
<dbReference type="GO" id="GO:0009228">
    <property type="term" value="P:thiamine biosynthetic process"/>
    <property type="evidence" value="ECO:0007669"/>
    <property type="project" value="UniProtKB-KW"/>
</dbReference>
<feature type="binding site" evidence="19">
    <location>
        <begin position="210"/>
        <end position="211"/>
    </location>
    <ligand>
        <name>ATP</name>
        <dbReference type="ChEBI" id="CHEBI:30616"/>
    </ligand>
</feature>
<dbReference type="SUPFAM" id="SSF143437">
    <property type="entry name" value="THUMP domain-like"/>
    <property type="match status" value="1"/>
</dbReference>
<dbReference type="GO" id="GO:0009229">
    <property type="term" value="P:thiamine diphosphate biosynthetic process"/>
    <property type="evidence" value="ECO:0007669"/>
    <property type="project" value="UniProtKB-UniRule"/>
</dbReference>
<evidence type="ECO:0000256" key="7">
    <source>
        <dbReference type="ARBA" id="ARBA00022840"/>
    </source>
</evidence>
<dbReference type="InterPro" id="IPR014729">
    <property type="entry name" value="Rossmann-like_a/b/a_fold"/>
</dbReference>
<comment type="subcellular location">
    <subcellularLocation>
        <location evidence="1 19">Cytoplasm</location>
    </subcellularLocation>
</comment>
<comment type="pathway">
    <text evidence="2 19">Cofactor biosynthesis; thiamine diphosphate biosynthesis.</text>
</comment>
<keyword evidence="4 19" id="KW-0820">tRNA-binding</keyword>
<dbReference type="EC" id="2.8.1.4" evidence="14 19"/>
<dbReference type="PROSITE" id="PS51165">
    <property type="entry name" value="THUMP"/>
    <property type="match status" value="1"/>
</dbReference>
<evidence type="ECO:0000256" key="10">
    <source>
        <dbReference type="ARBA" id="ARBA00050570"/>
    </source>
</evidence>
<dbReference type="InterPro" id="IPR049962">
    <property type="entry name" value="THUMP_ThiI"/>
</dbReference>
<dbReference type="GO" id="GO:0005829">
    <property type="term" value="C:cytosol"/>
    <property type="evidence" value="ECO:0007669"/>
    <property type="project" value="TreeGrafter"/>
</dbReference>
<dbReference type="PANTHER" id="PTHR43209:SF1">
    <property type="entry name" value="TRNA SULFURTRANSFERASE"/>
    <property type="match status" value="1"/>
</dbReference>
<dbReference type="Pfam" id="PF22025">
    <property type="entry name" value="ThiI_fer"/>
    <property type="match status" value="1"/>
</dbReference>
<dbReference type="Proteomes" id="UP000826793">
    <property type="component" value="Unassembled WGS sequence"/>
</dbReference>
<sequence>MPQEVILLKLGEIALKGLNRKSFEDVLLKNIRRRLQSAGAFSVSSRQSTVYVVPEEESADLDLAEERVSQVFGVVGYVRAGVCEKDLDAICARAASYLEESLEEASTFKVECKRSDKKFPYKSPEISAEVGHALLERFPHLQVDVHNPDLTVRVEVRERYAFVHGEVKPGAGGIPVGTGGKAAVLISGGLDSPVAAWRMARRGVELTAVHFASPPYTSELAREKVKRLLRRVARYAGRIKFITVNFTHLQEEIRDKCPSELSTVILRRFMLRAAERVARDEGCAALITGESLGQVASQTLQAIACTDAVATLPVFRPLIGSDKAEIVKTAYQIDTYDISIEPFEDCCTIFTPKHPRTKPILHFVEAGEQAIDGEALLEESLETLETEWVYPD</sequence>
<evidence type="ECO:0000256" key="2">
    <source>
        <dbReference type="ARBA" id="ARBA00004948"/>
    </source>
</evidence>
<dbReference type="Pfam" id="PF02926">
    <property type="entry name" value="THUMP"/>
    <property type="match status" value="1"/>
</dbReference>
<dbReference type="InterPro" id="IPR004114">
    <property type="entry name" value="THUMP_dom"/>
</dbReference>
<dbReference type="Gene3D" id="3.40.50.620">
    <property type="entry name" value="HUPs"/>
    <property type="match status" value="1"/>
</dbReference>
<dbReference type="InterPro" id="IPR003720">
    <property type="entry name" value="tRNA_STrfase"/>
</dbReference>
<keyword evidence="8 19" id="KW-0694">RNA-binding</keyword>
<evidence type="ECO:0000256" key="8">
    <source>
        <dbReference type="ARBA" id="ARBA00022884"/>
    </source>
</evidence>
<keyword evidence="3 19" id="KW-0963">Cytoplasm</keyword>
<reference evidence="21" key="1">
    <citation type="journal article" date="2021" name="PeerJ">
        <title>Extensive microbial diversity within the chicken gut microbiome revealed by metagenomics and culture.</title>
        <authorList>
            <person name="Gilroy R."/>
            <person name="Ravi A."/>
            <person name="Getino M."/>
            <person name="Pursley I."/>
            <person name="Horton D.L."/>
            <person name="Alikhan N.F."/>
            <person name="Baker D."/>
            <person name="Gharbi K."/>
            <person name="Hall N."/>
            <person name="Watson M."/>
            <person name="Adriaenssens E.M."/>
            <person name="Foster-Nyarko E."/>
            <person name="Jarju S."/>
            <person name="Secka A."/>
            <person name="Antonio M."/>
            <person name="Oren A."/>
            <person name="Chaudhuri R.R."/>
            <person name="La Ragione R."/>
            <person name="Hildebrand F."/>
            <person name="Pallen M.J."/>
        </authorList>
    </citation>
    <scope>NUCLEOTIDE SEQUENCE</scope>
    <source>
        <strain evidence="21">CHK185-1770</strain>
    </source>
</reference>
<evidence type="ECO:0000256" key="11">
    <source>
        <dbReference type="ARBA" id="ARBA00052330"/>
    </source>
</evidence>
<evidence type="ECO:0000256" key="17">
    <source>
        <dbReference type="ARBA" id="ARBA00077849"/>
    </source>
</evidence>
<evidence type="ECO:0000256" key="5">
    <source>
        <dbReference type="ARBA" id="ARBA00022679"/>
    </source>
</evidence>
<gene>
    <name evidence="19 21" type="primary">thiI</name>
    <name evidence="21" type="ORF">H9710_03780</name>
</gene>
<dbReference type="GO" id="GO:0140741">
    <property type="term" value="F:tRNA-uracil-4 sulfurtransferase activity"/>
    <property type="evidence" value="ECO:0007669"/>
    <property type="project" value="UniProtKB-EC"/>
</dbReference>
<dbReference type="InterPro" id="IPR049961">
    <property type="entry name" value="ThiI_N"/>
</dbReference>
<feature type="binding site" evidence="19">
    <location>
        <position position="298"/>
    </location>
    <ligand>
        <name>ATP</name>
        <dbReference type="ChEBI" id="CHEBI:30616"/>
    </ligand>
</feature>
<dbReference type="Gene3D" id="3.30.2130.30">
    <property type="match status" value="1"/>
</dbReference>
<dbReference type="NCBIfam" id="TIGR00342">
    <property type="entry name" value="tRNA uracil 4-sulfurtransferase ThiI"/>
    <property type="match status" value="1"/>
</dbReference>
<feature type="binding site" evidence="19">
    <location>
        <position position="289"/>
    </location>
    <ligand>
        <name>ATP</name>
        <dbReference type="ChEBI" id="CHEBI:30616"/>
    </ligand>
</feature>
<evidence type="ECO:0000256" key="13">
    <source>
        <dbReference type="ARBA" id="ARBA00061472"/>
    </source>
</evidence>
<dbReference type="HAMAP" id="MF_00021">
    <property type="entry name" value="ThiI"/>
    <property type="match status" value="1"/>
</dbReference>
<dbReference type="InterPro" id="IPR054173">
    <property type="entry name" value="ThiI_fer"/>
</dbReference>
<evidence type="ECO:0000313" key="22">
    <source>
        <dbReference type="Proteomes" id="UP000826793"/>
    </source>
</evidence>
<evidence type="ECO:0000256" key="6">
    <source>
        <dbReference type="ARBA" id="ARBA00022741"/>
    </source>
</evidence>